<dbReference type="EMBL" id="CAUYUJ010015611">
    <property type="protein sequence ID" value="CAK0856166.1"/>
    <property type="molecule type" value="Genomic_DNA"/>
</dbReference>
<protein>
    <submittedName>
        <fullName evidence="2">Uncharacterized protein</fullName>
    </submittedName>
</protein>
<proteinExistence type="predicted"/>
<feature type="non-terminal residue" evidence="2">
    <location>
        <position position="636"/>
    </location>
</feature>
<name>A0ABN9UA29_9DINO</name>
<evidence type="ECO:0000313" key="2">
    <source>
        <dbReference type="EMBL" id="CAK0856166.1"/>
    </source>
</evidence>
<keyword evidence="3" id="KW-1185">Reference proteome</keyword>
<feature type="compositionally biased region" description="Basic residues" evidence="1">
    <location>
        <begin position="266"/>
        <end position="276"/>
    </location>
</feature>
<feature type="region of interest" description="Disordered" evidence="1">
    <location>
        <begin position="243"/>
        <end position="280"/>
    </location>
</feature>
<organism evidence="2 3">
    <name type="scientific">Prorocentrum cordatum</name>
    <dbReference type="NCBI Taxonomy" id="2364126"/>
    <lineage>
        <taxon>Eukaryota</taxon>
        <taxon>Sar</taxon>
        <taxon>Alveolata</taxon>
        <taxon>Dinophyceae</taxon>
        <taxon>Prorocentrales</taxon>
        <taxon>Prorocentraceae</taxon>
        <taxon>Prorocentrum</taxon>
    </lineage>
</organism>
<comment type="caution">
    <text evidence="2">The sequence shown here is derived from an EMBL/GenBank/DDBJ whole genome shotgun (WGS) entry which is preliminary data.</text>
</comment>
<dbReference type="Proteomes" id="UP001189429">
    <property type="component" value="Unassembled WGS sequence"/>
</dbReference>
<reference evidence="2" key="1">
    <citation type="submission" date="2023-10" db="EMBL/GenBank/DDBJ databases">
        <authorList>
            <person name="Chen Y."/>
            <person name="Shah S."/>
            <person name="Dougan E. K."/>
            <person name="Thang M."/>
            <person name="Chan C."/>
        </authorList>
    </citation>
    <scope>NUCLEOTIDE SEQUENCE [LARGE SCALE GENOMIC DNA]</scope>
</reference>
<sequence>LVAGAALVEGVYMAKAMFESNEFVTEAMKSGVANAVVLRPCIPGDAAEWVKANHNSCNSIGGSTATFVEIMEQVKGAEASWKSKCDVETITVDGCPKKGPCTYAEIYSNHVLSKCKGHFSGWGHCRAAKGAVDKATNHFDVYAVWKAFCESNCNFLCSRATKQGLAEIHSHIMFMMDHFVGSMPEWFLKEIVLHLLKMATPIDPREQDAATIKYSNVLPIAVVAKTECMLSVAQKRKQDVAGDAAVTAAEHEGDQPGPAKMQKTGGAKKGRGKGKSKPNAAAVQATVQGNFSTAIGGEKFTREKLFLDDLAQALLAPVRPLDERGIQRKEISNVALDALIFALRGTITLSAKELKAWSKAREALQNDVVKSHMQSLSVLATGVARQKAGEKAGAAAGAPDLSSEDAAQSILDLLNGGLVHDDYEAPPQFHPALEPFLGNYRFALQFRTEFMATKDVPVAARPRVLSMMAAVAAELPGLSMEFATGVNNKIPMGPLLELFSRQVCTVYDDKWSAFGSAVAGVAGAELWKSGEDAMSPEDVSAGIFDSWAEIDACFRSRAQLQRILIKRLMSGAGSFSDCDLGGHVAALERSMGNLVAVELKVTQNKSIEFWTFILQSAPSNIQAVLLQSLQRGGDAS</sequence>
<evidence type="ECO:0000313" key="3">
    <source>
        <dbReference type="Proteomes" id="UP001189429"/>
    </source>
</evidence>
<accession>A0ABN9UA29</accession>
<evidence type="ECO:0000256" key="1">
    <source>
        <dbReference type="SAM" id="MobiDB-lite"/>
    </source>
</evidence>
<feature type="non-terminal residue" evidence="2">
    <location>
        <position position="1"/>
    </location>
</feature>
<gene>
    <name evidence="2" type="ORF">PCOR1329_LOCUS46622</name>
</gene>